<feature type="transmembrane region" description="Helical" evidence="5">
    <location>
        <begin position="92"/>
        <end position="109"/>
    </location>
</feature>
<feature type="transmembrane region" description="Helical" evidence="5">
    <location>
        <begin position="12"/>
        <end position="31"/>
    </location>
</feature>
<feature type="transmembrane region" description="Helical" evidence="5">
    <location>
        <begin position="66"/>
        <end position="87"/>
    </location>
</feature>
<organism evidence="6 7">
    <name type="scientific">Flagellimonas aquimarina</name>
    <dbReference type="NCBI Taxonomy" id="2201895"/>
    <lineage>
        <taxon>Bacteria</taxon>
        <taxon>Pseudomonadati</taxon>
        <taxon>Bacteroidota</taxon>
        <taxon>Flavobacteriia</taxon>
        <taxon>Flavobacteriales</taxon>
        <taxon>Flavobacteriaceae</taxon>
        <taxon>Flagellimonas</taxon>
    </lineage>
</organism>
<evidence type="ECO:0000256" key="5">
    <source>
        <dbReference type="SAM" id="Phobius"/>
    </source>
</evidence>
<dbReference type="RefSeq" id="WP_109665725.1">
    <property type="nucleotide sequence ID" value="NZ_QGEG01000006.1"/>
</dbReference>
<comment type="subcellular location">
    <subcellularLocation>
        <location evidence="1">Membrane</location>
        <topology evidence="1">Multi-pass membrane protein</topology>
    </subcellularLocation>
</comment>
<dbReference type="EMBL" id="QGEG01000006">
    <property type="protein sequence ID" value="PWL37400.1"/>
    <property type="molecule type" value="Genomic_DNA"/>
</dbReference>
<name>A0A316LBD6_9FLAO</name>
<protein>
    <submittedName>
        <fullName evidence="6">DoxX subfamily</fullName>
    </submittedName>
</protein>
<dbReference type="AlphaFoldDB" id="A0A316LBD6"/>
<comment type="caution">
    <text evidence="6">The sequence shown here is derived from an EMBL/GenBank/DDBJ whole genome shotgun (WGS) entry which is preliminary data.</text>
</comment>
<sequence>MIDNKREKRIKVSITLLRIFIGWHFLYEGVIKMYNPEWTSFGYLASAQGPLKPVFSLLTSESVLEWVNVLNITALIVVGITLILGIFERKGALVGIGLLASYYLAHPPFPWLHQMNVEGSYWFINKNLIELVACILIYNYPTSRFFGLGYFMKNKLTKIENYEMD</sequence>
<evidence type="ECO:0000256" key="2">
    <source>
        <dbReference type="ARBA" id="ARBA00022692"/>
    </source>
</evidence>
<keyword evidence="3 5" id="KW-1133">Transmembrane helix</keyword>
<proteinExistence type="predicted"/>
<evidence type="ECO:0000256" key="1">
    <source>
        <dbReference type="ARBA" id="ARBA00004141"/>
    </source>
</evidence>
<reference evidence="6 7" key="1">
    <citation type="submission" date="2018-05" db="EMBL/GenBank/DDBJ databases">
        <title>Complete genome sequence of Flagellimonas aquimarina ECD12 isolated from seaweed Ecklonia cava.</title>
        <authorList>
            <person name="Choi S."/>
            <person name="Seong C."/>
        </authorList>
    </citation>
    <scope>NUCLEOTIDE SEQUENCE [LARGE SCALE GENOMIC DNA]</scope>
    <source>
        <strain evidence="6 7">ECD12</strain>
    </source>
</reference>
<keyword evidence="2 5" id="KW-0812">Transmembrane</keyword>
<gene>
    <name evidence="6" type="ORF">DKG77_16325</name>
</gene>
<accession>A0A316LBD6</accession>
<keyword evidence="4 5" id="KW-0472">Membrane</keyword>
<evidence type="ECO:0000256" key="3">
    <source>
        <dbReference type="ARBA" id="ARBA00022989"/>
    </source>
</evidence>
<dbReference type="Proteomes" id="UP000245762">
    <property type="component" value="Unassembled WGS sequence"/>
</dbReference>
<keyword evidence="7" id="KW-1185">Reference proteome</keyword>
<dbReference type="OrthoDB" id="1429638at2"/>
<feature type="transmembrane region" description="Helical" evidence="5">
    <location>
        <begin position="129"/>
        <end position="151"/>
    </location>
</feature>
<dbReference type="InterPro" id="IPR032808">
    <property type="entry name" value="DoxX"/>
</dbReference>
<dbReference type="Pfam" id="PF07681">
    <property type="entry name" value="DoxX"/>
    <property type="match status" value="1"/>
</dbReference>
<dbReference type="GO" id="GO:0016020">
    <property type="term" value="C:membrane"/>
    <property type="evidence" value="ECO:0007669"/>
    <property type="project" value="UniProtKB-SubCell"/>
</dbReference>
<evidence type="ECO:0000313" key="6">
    <source>
        <dbReference type="EMBL" id="PWL37400.1"/>
    </source>
</evidence>
<evidence type="ECO:0000256" key="4">
    <source>
        <dbReference type="ARBA" id="ARBA00023136"/>
    </source>
</evidence>
<evidence type="ECO:0000313" key="7">
    <source>
        <dbReference type="Proteomes" id="UP000245762"/>
    </source>
</evidence>